<evidence type="ECO:0000313" key="4">
    <source>
        <dbReference type="Proteomes" id="UP000017746"/>
    </source>
</evidence>
<dbReference type="EMBL" id="CP006272">
    <property type="protein sequence ID" value="AGZ43019.1"/>
    <property type="molecule type" value="Genomic_DNA"/>
</dbReference>
<organism evidence="3 4">
    <name type="scientific">Actinoplanes friuliensis DSM 7358</name>
    <dbReference type="NCBI Taxonomy" id="1246995"/>
    <lineage>
        <taxon>Bacteria</taxon>
        <taxon>Bacillati</taxon>
        <taxon>Actinomycetota</taxon>
        <taxon>Actinomycetes</taxon>
        <taxon>Micromonosporales</taxon>
        <taxon>Micromonosporaceae</taxon>
        <taxon>Actinoplanes</taxon>
    </lineage>
</organism>
<dbReference type="PATRIC" id="fig|1246995.3.peg.4811"/>
<dbReference type="AlphaFoldDB" id="U5W1J3"/>
<dbReference type="HOGENOM" id="CLU_060136_4_1_11"/>
<sequence length="254" mass="26272">MEAAARLQEAARTGKPCAPVRDLIGATDAYAVQEVLTEARLAAGARIVGHKIGLTSAAVQRQLGVDQPDFGVLFADMDVSEHAAIPLAGLLQPKVEAEIAFVLSEDLDSEDLTPERVRAAVAYAVPALEIVDSRIEDWDITIADTIADNASSGLFVLGDDRVTLDDAEPKDAVMSMTVNGEVASTGTGAACLGDPLAALAWLARTAREVGRPLRAGQVVLSGALGPMVPLEPGARISATMTGFGTVTATVGELS</sequence>
<gene>
    <name evidence="3" type="ORF">AFR_23755</name>
</gene>
<keyword evidence="1" id="KW-0456">Lyase</keyword>
<dbReference type="Gene3D" id="3.90.850.10">
    <property type="entry name" value="Fumarylacetoacetase-like, C-terminal domain"/>
    <property type="match status" value="1"/>
</dbReference>
<reference evidence="3 4" key="1">
    <citation type="journal article" date="2014" name="J. Biotechnol.">
        <title>Complete genome sequence of the actinobacterium Actinoplanes friuliensis HAG 010964, producer of the lipopeptide antibiotic friulimycin.</title>
        <authorList>
            <person name="Ruckert C."/>
            <person name="Szczepanowski R."/>
            <person name="Albersmeier A."/>
            <person name="Goesmann A."/>
            <person name="Fischer N."/>
            <person name="Steinkamper A."/>
            <person name="Puhler A."/>
            <person name="Biener R."/>
            <person name="Schwartz D."/>
            <person name="Kalinowski J."/>
        </authorList>
    </citation>
    <scope>NUCLEOTIDE SEQUENCE [LARGE SCALE GENOMIC DNA]</scope>
    <source>
        <strain evidence="3 4">DSM 7358</strain>
    </source>
</reference>
<dbReference type="PANTHER" id="PTHR30143">
    <property type="entry name" value="ACID HYDRATASE"/>
    <property type="match status" value="1"/>
</dbReference>
<dbReference type="KEGG" id="afs:AFR_23755"/>
<evidence type="ECO:0000259" key="2">
    <source>
        <dbReference type="Pfam" id="PF01557"/>
    </source>
</evidence>
<evidence type="ECO:0000313" key="3">
    <source>
        <dbReference type="EMBL" id="AGZ43019.1"/>
    </source>
</evidence>
<name>U5W1J3_9ACTN</name>
<dbReference type="PANTHER" id="PTHR30143:SF0">
    <property type="entry name" value="2-KETO-4-PENTENOATE HYDRATASE"/>
    <property type="match status" value="1"/>
</dbReference>
<dbReference type="Pfam" id="PF01557">
    <property type="entry name" value="FAA_hydrolase"/>
    <property type="match status" value="1"/>
</dbReference>
<dbReference type="Proteomes" id="UP000017746">
    <property type="component" value="Chromosome"/>
</dbReference>
<evidence type="ECO:0000256" key="1">
    <source>
        <dbReference type="ARBA" id="ARBA00023239"/>
    </source>
</evidence>
<dbReference type="SUPFAM" id="SSF56529">
    <property type="entry name" value="FAH"/>
    <property type="match status" value="1"/>
</dbReference>
<dbReference type="InterPro" id="IPR050772">
    <property type="entry name" value="Hydratase-Decarb/MhpD_sf"/>
</dbReference>
<dbReference type="GO" id="GO:0005737">
    <property type="term" value="C:cytoplasm"/>
    <property type="evidence" value="ECO:0007669"/>
    <property type="project" value="TreeGrafter"/>
</dbReference>
<dbReference type="GO" id="GO:0008684">
    <property type="term" value="F:2-oxopent-4-enoate hydratase activity"/>
    <property type="evidence" value="ECO:0007669"/>
    <property type="project" value="TreeGrafter"/>
</dbReference>
<accession>U5W1J3</accession>
<keyword evidence="4" id="KW-1185">Reference proteome</keyword>
<dbReference type="eggNOG" id="COG3971">
    <property type="taxonomic scope" value="Bacteria"/>
</dbReference>
<dbReference type="InterPro" id="IPR036663">
    <property type="entry name" value="Fumarylacetoacetase_C_sf"/>
</dbReference>
<dbReference type="InterPro" id="IPR011234">
    <property type="entry name" value="Fumarylacetoacetase-like_C"/>
</dbReference>
<protein>
    <submittedName>
        <fullName evidence="3">2-keto-4-pentenoate hydratase</fullName>
    </submittedName>
</protein>
<dbReference type="STRING" id="1246995.AFR_23755"/>
<feature type="domain" description="Fumarylacetoacetase-like C-terminal" evidence="2">
    <location>
        <begin position="82"/>
        <end position="250"/>
    </location>
</feature>
<proteinExistence type="predicted"/>